<feature type="repeat" description="PPR" evidence="2">
    <location>
        <begin position="110"/>
        <end position="144"/>
    </location>
</feature>
<dbReference type="EMBL" id="WHWC01000006">
    <property type="protein sequence ID" value="KAG8381577.1"/>
    <property type="molecule type" value="Genomic_DNA"/>
</dbReference>
<protein>
    <recommendedName>
        <fullName evidence="5">Pentatricopeptide repeat-containing protein</fullName>
    </recommendedName>
</protein>
<dbReference type="PANTHER" id="PTHR24015:SF548">
    <property type="entry name" value="OS08G0340900 PROTEIN"/>
    <property type="match status" value="1"/>
</dbReference>
<dbReference type="NCBIfam" id="TIGR00756">
    <property type="entry name" value="PPR"/>
    <property type="match status" value="2"/>
</dbReference>
<accession>A0AAV6XMU6</accession>
<dbReference type="PROSITE" id="PS51375">
    <property type="entry name" value="PPR"/>
    <property type="match status" value="2"/>
</dbReference>
<evidence type="ECO:0008006" key="5">
    <source>
        <dbReference type="Google" id="ProtNLM"/>
    </source>
</evidence>
<gene>
    <name evidence="3" type="ORF">BUALT_Bualt06G0136000</name>
</gene>
<dbReference type="InterPro" id="IPR046960">
    <property type="entry name" value="PPR_At4g14850-like_plant"/>
</dbReference>
<sequence>MFDKIPKTNIFLWNILIRGYAWIGPYEAAISLYNQLLDHGLVPDNFTLPFVLKACSNLSAINVGRGIHDQVRRTGWEMDVFVGAALIDMYAKCSCVNDSRRVFDKIVNKDVVLWNSMLSAYSQNGHPEECLKLCTEMALRDFRPTEATLVTAISASTDSAAIIQGHGIHGYSWRLGFEFNDKVKTALVDM</sequence>
<proteinExistence type="predicted"/>
<keyword evidence="4" id="KW-1185">Reference proteome</keyword>
<reference evidence="3" key="1">
    <citation type="submission" date="2019-10" db="EMBL/GenBank/DDBJ databases">
        <authorList>
            <person name="Zhang R."/>
            <person name="Pan Y."/>
            <person name="Wang J."/>
            <person name="Ma R."/>
            <person name="Yu S."/>
        </authorList>
    </citation>
    <scope>NUCLEOTIDE SEQUENCE</scope>
    <source>
        <strain evidence="3">LA-IB0</strain>
        <tissue evidence="3">Leaf</tissue>
    </source>
</reference>
<keyword evidence="1" id="KW-0677">Repeat</keyword>
<dbReference type="PANTHER" id="PTHR24015">
    <property type="entry name" value="OS07G0578800 PROTEIN-RELATED"/>
    <property type="match status" value="1"/>
</dbReference>
<evidence type="ECO:0000313" key="4">
    <source>
        <dbReference type="Proteomes" id="UP000826271"/>
    </source>
</evidence>
<dbReference type="Gene3D" id="1.25.40.10">
    <property type="entry name" value="Tetratricopeptide repeat domain"/>
    <property type="match status" value="1"/>
</dbReference>
<comment type="caution">
    <text evidence="3">The sequence shown here is derived from an EMBL/GenBank/DDBJ whole genome shotgun (WGS) entry which is preliminary data.</text>
</comment>
<evidence type="ECO:0000256" key="2">
    <source>
        <dbReference type="PROSITE-ProRule" id="PRU00708"/>
    </source>
</evidence>
<dbReference type="Proteomes" id="UP000826271">
    <property type="component" value="Unassembled WGS sequence"/>
</dbReference>
<dbReference type="Pfam" id="PF13041">
    <property type="entry name" value="PPR_2"/>
    <property type="match status" value="2"/>
</dbReference>
<dbReference type="InterPro" id="IPR011990">
    <property type="entry name" value="TPR-like_helical_dom_sf"/>
</dbReference>
<name>A0AAV6XMU6_9LAMI</name>
<dbReference type="InterPro" id="IPR002885">
    <property type="entry name" value="PPR_rpt"/>
</dbReference>
<evidence type="ECO:0000313" key="3">
    <source>
        <dbReference type="EMBL" id="KAG8381577.1"/>
    </source>
</evidence>
<dbReference type="GO" id="GO:0009451">
    <property type="term" value="P:RNA modification"/>
    <property type="evidence" value="ECO:0007669"/>
    <property type="project" value="InterPro"/>
</dbReference>
<dbReference type="AlphaFoldDB" id="A0AAV6XMU6"/>
<evidence type="ECO:0000256" key="1">
    <source>
        <dbReference type="ARBA" id="ARBA00022737"/>
    </source>
</evidence>
<feature type="repeat" description="PPR" evidence="2">
    <location>
        <begin position="9"/>
        <end position="43"/>
    </location>
</feature>
<dbReference type="FunFam" id="1.25.40.10:FF:000344">
    <property type="entry name" value="Pentatricopeptide repeat-containing protein"/>
    <property type="match status" value="1"/>
</dbReference>
<dbReference type="GO" id="GO:0003723">
    <property type="term" value="F:RNA binding"/>
    <property type="evidence" value="ECO:0007669"/>
    <property type="project" value="InterPro"/>
</dbReference>
<organism evidence="3 4">
    <name type="scientific">Buddleja alternifolia</name>
    <dbReference type="NCBI Taxonomy" id="168488"/>
    <lineage>
        <taxon>Eukaryota</taxon>
        <taxon>Viridiplantae</taxon>
        <taxon>Streptophyta</taxon>
        <taxon>Embryophyta</taxon>
        <taxon>Tracheophyta</taxon>
        <taxon>Spermatophyta</taxon>
        <taxon>Magnoliopsida</taxon>
        <taxon>eudicotyledons</taxon>
        <taxon>Gunneridae</taxon>
        <taxon>Pentapetalae</taxon>
        <taxon>asterids</taxon>
        <taxon>lamiids</taxon>
        <taxon>Lamiales</taxon>
        <taxon>Scrophulariaceae</taxon>
        <taxon>Buddlejeae</taxon>
        <taxon>Buddleja</taxon>
    </lineage>
</organism>